<dbReference type="AlphaFoldDB" id="D6PLG7"/>
<reference evidence="1" key="1">
    <citation type="journal article" date="2010" name="ISME J.">
        <title>Metagenome of the Mediterranean deep chlorophyll maximum studied by direct and fosmid library 454 pyrosequencing.</title>
        <authorList>
            <person name="Ghai R."/>
            <person name="Martin-Cuadrado A.B."/>
            <person name="Molto A.G."/>
            <person name="Heredia I.G."/>
            <person name="Cabrera R."/>
            <person name="Martin J."/>
            <person name="Verdu M."/>
            <person name="Deschamps P."/>
            <person name="Moreira D."/>
            <person name="Lopez-Garcia P."/>
            <person name="Mira A."/>
            <person name="Rodriguez-Valera F."/>
        </authorList>
    </citation>
    <scope>NUCLEOTIDE SEQUENCE</scope>
</reference>
<dbReference type="EMBL" id="GU943148">
    <property type="protein sequence ID" value="ADD96568.1"/>
    <property type="molecule type" value="Genomic_DNA"/>
</dbReference>
<name>D6PLG7_9ZZZZ</name>
<dbReference type="Pfam" id="PF24175">
    <property type="entry name" value="SU10_adaptor"/>
    <property type="match status" value="1"/>
</dbReference>
<protein>
    <submittedName>
        <fullName evidence="1">Constituent protein</fullName>
    </submittedName>
</protein>
<proteinExistence type="predicted"/>
<accession>D6PLG7</accession>
<sequence>MVESDSSFSINAETVALPSGFLQVRDLFILSGGTKYALTYMTPPQMDQIKGSSTSGMPVAYTIIGDNFRFAPTPDSTYTGTLNYYKSFDALSDSNTTNYILTNHPAIYLYGSLYHAANFLGGVEPARLQQWQGMYTTALERLERNDREDQFSGSPLQIRSDVTVASSFQDTTKVTNNNT</sequence>
<organism evidence="1">
    <name type="scientific">uncultured organism MedDCM-OCT-S11-C359</name>
    <dbReference type="NCBI Taxonomy" id="743661"/>
    <lineage>
        <taxon>unclassified sequences</taxon>
        <taxon>environmental samples</taxon>
    </lineage>
</organism>
<evidence type="ECO:0000313" key="1">
    <source>
        <dbReference type="EMBL" id="ADD96568.1"/>
    </source>
</evidence>
<dbReference type="InterPro" id="IPR056209">
    <property type="entry name" value="SU10_adaptor"/>
</dbReference>